<evidence type="ECO:0000256" key="4">
    <source>
        <dbReference type="HAMAP-Rule" id="MF_01368"/>
    </source>
</evidence>
<evidence type="ECO:0000256" key="2">
    <source>
        <dbReference type="ARBA" id="ARBA00022980"/>
    </source>
</evidence>
<dbReference type="EMBL" id="DSRP01000018">
    <property type="protein sequence ID" value="HGG91370.1"/>
    <property type="molecule type" value="Genomic_DNA"/>
</dbReference>
<proteinExistence type="inferred from homology"/>
<reference evidence="6" key="1">
    <citation type="journal article" date="2020" name="mSystems">
        <title>Genome- and Community-Level Interaction Insights into Carbon Utilization and Element Cycling Functions of Hydrothermarchaeota in Hydrothermal Sediment.</title>
        <authorList>
            <person name="Zhou Z."/>
            <person name="Liu Y."/>
            <person name="Xu W."/>
            <person name="Pan J."/>
            <person name="Luo Z.H."/>
            <person name="Li M."/>
        </authorList>
    </citation>
    <scope>NUCLEOTIDE SEQUENCE [LARGE SCALE GENOMIC DNA]</scope>
    <source>
        <strain evidence="6">SpSt-413</strain>
    </source>
</reference>
<protein>
    <recommendedName>
        <fullName evidence="4">Large ribosomal subunit protein bL17</fullName>
    </recommendedName>
</protein>
<accession>A0A7C4A9T5</accession>
<organism evidence="6">
    <name type="scientific">Fundidesulfovibrio putealis</name>
    <dbReference type="NCBI Taxonomy" id="270496"/>
    <lineage>
        <taxon>Bacteria</taxon>
        <taxon>Pseudomonadati</taxon>
        <taxon>Thermodesulfobacteriota</taxon>
        <taxon>Desulfovibrionia</taxon>
        <taxon>Desulfovibrionales</taxon>
        <taxon>Desulfovibrionaceae</taxon>
        <taxon>Fundidesulfovibrio</taxon>
    </lineage>
</organism>
<dbReference type="FunFam" id="3.90.1030.10:FF:000001">
    <property type="entry name" value="50S ribosomal protein L17"/>
    <property type="match status" value="1"/>
</dbReference>
<dbReference type="HAMAP" id="MF_01368">
    <property type="entry name" value="Ribosomal_bL17"/>
    <property type="match status" value="1"/>
</dbReference>
<gene>
    <name evidence="4" type="primary">rplQ</name>
    <name evidence="6" type="ORF">ENR59_00265</name>
</gene>
<name>A0A7C4A9T5_9BACT</name>
<comment type="similarity">
    <text evidence="1 4 5">Belongs to the bacterial ribosomal protein bL17 family.</text>
</comment>
<dbReference type="GO" id="GO:0003735">
    <property type="term" value="F:structural constituent of ribosome"/>
    <property type="evidence" value="ECO:0007669"/>
    <property type="project" value="InterPro"/>
</dbReference>
<evidence type="ECO:0000256" key="3">
    <source>
        <dbReference type="ARBA" id="ARBA00023274"/>
    </source>
</evidence>
<dbReference type="PANTHER" id="PTHR14413">
    <property type="entry name" value="RIBOSOMAL PROTEIN L17"/>
    <property type="match status" value="1"/>
</dbReference>
<dbReference type="Gene3D" id="3.90.1030.10">
    <property type="entry name" value="Ribosomal protein L17"/>
    <property type="match status" value="1"/>
</dbReference>
<dbReference type="InterPro" id="IPR000456">
    <property type="entry name" value="Ribosomal_bL17"/>
</dbReference>
<dbReference type="GO" id="GO:0006412">
    <property type="term" value="P:translation"/>
    <property type="evidence" value="ECO:0007669"/>
    <property type="project" value="UniProtKB-UniRule"/>
</dbReference>
<sequence>MRHSKSGKKLGRTGSHRKAMFRNMARSLLTYGQIKTTEAKAMELRKVTDNLVTLGMRDDVHSRRLAYKVLENHQLVKKLFDEIAPRFSGIKGGYTRVYKLGLPRVGDCAPMAVIELTQRGETAAAAEAAPKAE</sequence>
<dbReference type="NCBIfam" id="TIGR00059">
    <property type="entry name" value="L17"/>
    <property type="match status" value="1"/>
</dbReference>
<comment type="subunit">
    <text evidence="4">Part of the 50S ribosomal subunit. Contacts protein L32.</text>
</comment>
<evidence type="ECO:0000313" key="6">
    <source>
        <dbReference type="EMBL" id="HGG91370.1"/>
    </source>
</evidence>
<keyword evidence="3 4" id="KW-0687">Ribonucleoprotein</keyword>
<keyword evidence="2 4" id="KW-0689">Ribosomal protein</keyword>
<dbReference type="GO" id="GO:0022625">
    <property type="term" value="C:cytosolic large ribosomal subunit"/>
    <property type="evidence" value="ECO:0007669"/>
    <property type="project" value="TreeGrafter"/>
</dbReference>
<dbReference type="SUPFAM" id="SSF64263">
    <property type="entry name" value="Prokaryotic ribosomal protein L17"/>
    <property type="match status" value="1"/>
</dbReference>
<evidence type="ECO:0000256" key="5">
    <source>
        <dbReference type="RuleBase" id="RU000660"/>
    </source>
</evidence>
<dbReference type="AlphaFoldDB" id="A0A7C4A9T5"/>
<evidence type="ECO:0000256" key="1">
    <source>
        <dbReference type="ARBA" id="ARBA00008777"/>
    </source>
</evidence>
<dbReference type="PANTHER" id="PTHR14413:SF16">
    <property type="entry name" value="LARGE RIBOSOMAL SUBUNIT PROTEIN BL17M"/>
    <property type="match status" value="1"/>
</dbReference>
<comment type="caution">
    <text evidence="6">The sequence shown here is derived from an EMBL/GenBank/DDBJ whole genome shotgun (WGS) entry which is preliminary data.</text>
</comment>
<dbReference type="InterPro" id="IPR036373">
    <property type="entry name" value="Ribosomal_bL17_sf"/>
</dbReference>
<dbReference type="Pfam" id="PF01196">
    <property type="entry name" value="Ribosomal_L17"/>
    <property type="match status" value="1"/>
</dbReference>